<dbReference type="NCBIfam" id="TIGR00695">
    <property type="entry name" value="uxuA"/>
    <property type="match status" value="1"/>
</dbReference>
<protein>
    <recommendedName>
        <fullName evidence="5 9">Mannonate dehydratase</fullName>
        <ecNumber evidence="5 9">4.2.1.8</ecNumber>
    </recommendedName>
    <alternativeName>
        <fullName evidence="9">D-mannonate hydro-lyase</fullName>
    </alternativeName>
</protein>
<evidence type="ECO:0000256" key="2">
    <source>
        <dbReference type="ARBA" id="ARBA00002713"/>
    </source>
</evidence>
<dbReference type="GO" id="GO:0030145">
    <property type="term" value="F:manganese ion binding"/>
    <property type="evidence" value="ECO:0007669"/>
    <property type="project" value="TreeGrafter"/>
</dbReference>
<dbReference type="AlphaFoldDB" id="A0A2V4C5L5"/>
<dbReference type="OrthoDB" id="9780250at2"/>
<keyword evidence="11" id="KW-1185">Reference proteome</keyword>
<keyword evidence="7 9" id="KW-0464">Manganese</keyword>
<evidence type="ECO:0000256" key="7">
    <source>
        <dbReference type="ARBA" id="ARBA00023211"/>
    </source>
</evidence>
<dbReference type="EMBL" id="QJHL01000001">
    <property type="protein sequence ID" value="PXY46646.1"/>
    <property type="molecule type" value="Genomic_DNA"/>
</dbReference>
<reference evidence="10 11" key="1">
    <citation type="submission" date="2018-05" db="EMBL/GenBank/DDBJ databases">
        <title>Flavobacterium sp. strain IMCC34758, incomplete genome.</title>
        <authorList>
            <person name="Joung Y."/>
        </authorList>
    </citation>
    <scope>NUCLEOTIDE SEQUENCE [LARGE SCALE GENOMIC DNA]</scope>
    <source>
        <strain evidence="10 11">IMCC34758</strain>
    </source>
</reference>
<dbReference type="UniPathway" id="UPA00246"/>
<dbReference type="PANTHER" id="PTHR30387:SF2">
    <property type="entry name" value="MANNONATE DEHYDRATASE"/>
    <property type="match status" value="1"/>
</dbReference>
<gene>
    <name evidence="9 10" type="primary">uxuA</name>
    <name evidence="10" type="ORF">DMB68_05635</name>
</gene>
<comment type="similarity">
    <text evidence="4 9">Belongs to the mannonate dehydratase family.</text>
</comment>
<comment type="cofactor">
    <cofactor evidence="9">
        <name>Fe(2+)</name>
        <dbReference type="ChEBI" id="CHEBI:29033"/>
    </cofactor>
    <cofactor evidence="9">
        <name>Mn(2+)</name>
        <dbReference type="ChEBI" id="CHEBI:29035"/>
    </cofactor>
</comment>
<evidence type="ECO:0000256" key="4">
    <source>
        <dbReference type="ARBA" id="ARBA00007389"/>
    </source>
</evidence>
<keyword evidence="6 9" id="KW-0408">Iron</keyword>
<evidence type="ECO:0000256" key="1">
    <source>
        <dbReference type="ARBA" id="ARBA00001794"/>
    </source>
</evidence>
<evidence type="ECO:0000313" key="11">
    <source>
        <dbReference type="Proteomes" id="UP000247681"/>
    </source>
</evidence>
<comment type="function">
    <text evidence="2 9">Catalyzes the dehydration of D-mannonate.</text>
</comment>
<dbReference type="PIRSF" id="PIRSF016049">
    <property type="entry name" value="Man_dehyd"/>
    <property type="match status" value="1"/>
</dbReference>
<dbReference type="HAMAP" id="MF_00106">
    <property type="entry name" value="UxuA"/>
    <property type="match status" value="1"/>
</dbReference>
<evidence type="ECO:0000256" key="3">
    <source>
        <dbReference type="ARBA" id="ARBA00004892"/>
    </source>
</evidence>
<comment type="pathway">
    <text evidence="3 9">Carbohydrate metabolism; pentose and glucuronate interconversion.</text>
</comment>
<dbReference type="InterPro" id="IPR036237">
    <property type="entry name" value="Xyl_isomerase-like_sf"/>
</dbReference>
<evidence type="ECO:0000256" key="5">
    <source>
        <dbReference type="ARBA" id="ARBA00012927"/>
    </source>
</evidence>
<accession>A0A2V4C5L5</accession>
<dbReference type="GO" id="GO:0042840">
    <property type="term" value="P:D-glucuronate catabolic process"/>
    <property type="evidence" value="ECO:0007669"/>
    <property type="project" value="TreeGrafter"/>
</dbReference>
<dbReference type="PANTHER" id="PTHR30387">
    <property type="entry name" value="MANNONATE DEHYDRATASE"/>
    <property type="match status" value="1"/>
</dbReference>
<keyword evidence="8 9" id="KW-0456">Lyase</keyword>
<evidence type="ECO:0000256" key="9">
    <source>
        <dbReference type="HAMAP-Rule" id="MF_00106"/>
    </source>
</evidence>
<dbReference type="SUPFAM" id="SSF51658">
    <property type="entry name" value="Xylose isomerase-like"/>
    <property type="match status" value="1"/>
</dbReference>
<dbReference type="NCBIfam" id="NF003027">
    <property type="entry name" value="PRK03906.1"/>
    <property type="match status" value="1"/>
</dbReference>
<dbReference type="Proteomes" id="UP000247681">
    <property type="component" value="Unassembled WGS sequence"/>
</dbReference>
<dbReference type="Pfam" id="PF03786">
    <property type="entry name" value="UxuA"/>
    <property type="match status" value="1"/>
</dbReference>
<evidence type="ECO:0000313" key="10">
    <source>
        <dbReference type="EMBL" id="PXY46646.1"/>
    </source>
</evidence>
<dbReference type="GO" id="GO:0008198">
    <property type="term" value="F:ferrous iron binding"/>
    <property type="evidence" value="ECO:0007669"/>
    <property type="project" value="TreeGrafter"/>
</dbReference>
<proteinExistence type="inferred from homology"/>
<dbReference type="GO" id="GO:0008927">
    <property type="term" value="F:mannonate dehydratase activity"/>
    <property type="evidence" value="ECO:0007669"/>
    <property type="project" value="UniProtKB-UniRule"/>
</dbReference>
<sequence length="387" mass="43883">MNRMIQTWRWFGPNDPVSLQHIKQTGATGIVTALHHVPHGDVWTVEEINKRKAEVEAYGLTWDVVESITVHEDIKTKTGDYQLYIDKYKESIRNVAACGIKIITYNFMPVNDWTRTQLDYVMPDGSEALYFNWVDLAIFDIYILKRENAESSFPANIAAKAKERFNTLNEEQLQALSDVVMFGIPGEKKMTVADMQAKLKPYKNIDRAALRENLSYFLNEICPVADEVGVKLAIHPDDPPFDILGLPRIVNSMEDYDFILSKAPYKSNGICFCTGSLGASEKNDLPQIVKALGDKIHFIHLRNVRRDEEGNFFEADHLDGNVDMYAVVKELLLIQKDNNLSIPFRPDHGHQMLDDLGKVNNPGYSAIGRLRGLAELRGLEEGIIRSL</sequence>
<organism evidence="10 11">
    <name type="scientific">Flavobacterium hydrophilum</name>
    <dbReference type="NCBI Taxonomy" id="2211445"/>
    <lineage>
        <taxon>Bacteria</taxon>
        <taxon>Pseudomonadati</taxon>
        <taxon>Bacteroidota</taxon>
        <taxon>Flavobacteriia</taxon>
        <taxon>Flavobacteriales</taxon>
        <taxon>Flavobacteriaceae</taxon>
        <taxon>Flavobacterium</taxon>
    </lineage>
</organism>
<evidence type="ECO:0000256" key="6">
    <source>
        <dbReference type="ARBA" id="ARBA00023004"/>
    </source>
</evidence>
<comment type="catalytic activity">
    <reaction evidence="1 9">
        <text>D-mannonate = 2-dehydro-3-deoxy-D-gluconate + H2O</text>
        <dbReference type="Rhea" id="RHEA:20097"/>
        <dbReference type="ChEBI" id="CHEBI:15377"/>
        <dbReference type="ChEBI" id="CHEBI:17767"/>
        <dbReference type="ChEBI" id="CHEBI:57990"/>
        <dbReference type="EC" id="4.2.1.8"/>
    </reaction>
</comment>
<dbReference type="InterPro" id="IPR004628">
    <property type="entry name" value="Man_deHydtase"/>
</dbReference>
<name>A0A2V4C5L5_9FLAO</name>
<dbReference type="EC" id="4.2.1.8" evidence="5 9"/>
<evidence type="ECO:0000256" key="8">
    <source>
        <dbReference type="ARBA" id="ARBA00023239"/>
    </source>
</evidence>
<dbReference type="Gene3D" id="3.20.20.150">
    <property type="entry name" value="Divalent-metal-dependent TIM barrel enzymes"/>
    <property type="match status" value="1"/>
</dbReference>
<comment type="caution">
    <text evidence="10">The sequence shown here is derived from an EMBL/GenBank/DDBJ whole genome shotgun (WGS) entry which is preliminary data.</text>
</comment>